<comment type="caution">
    <text evidence="13">The sequence shown here is derived from an EMBL/GenBank/DDBJ whole genome shotgun (WGS) entry which is preliminary data.</text>
</comment>
<dbReference type="OrthoDB" id="413056at2759"/>
<dbReference type="AlphaFoldDB" id="A0A7J6KVJ7"/>
<evidence type="ECO:0000313" key="13">
    <source>
        <dbReference type="EMBL" id="KAF4651228.1"/>
    </source>
</evidence>
<dbReference type="Proteomes" id="UP000570595">
    <property type="component" value="Unassembled WGS sequence"/>
</dbReference>
<feature type="compositionally biased region" description="Polar residues" evidence="12">
    <location>
        <begin position="768"/>
        <end position="778"/>
    </location>
</feature>
<evidence type="ECO:0000256" key="9">
    <source>
        <dbReference type="ARBA" id="ARBA00023136"/>
    </source>
</evidence>
<feature type="transmembrane region" description="Helical" evidence="10">
    <location>
        <begin position="115"/>
        <end position="134"/>
    </location>
</feature>
<evidence type="ECO:0000256" key="11">
    <source>
        <dbReference type="SAM" id="Coils"/>
    </source>
</evidence>
<evidence type="ECO:0000256" key="6">
    <source>
        <dbReference type="ARBA" id="ARBA00022692"/>
    </source>
</evidence>
<feature type="transmembrane region" description="Helical" evidence="10">
    <location>
        <begin position="7"/>
        <end position="27"/>
    </location>
</feature>
<evidence type="ECO:0000256" key="10">
    <source>
        <dbReference type="RuleBase" id="RU363075"/>
    </source>
</evidence>
<evidence type="ECO:0000256" key="8">
    <source>
        <dbReference type="ARBA" id="ARBA00022989"/>
    </source>
</evidence>
<dbReference type="PANTHER" id="PTHR22760">
    <property type="entry name" value="GLYCOSYLTRANSFERASE"/>
    <property type="match status" value="1"/>
</dbReference>
<protein>
    <recommendedName>
        <fullName evidence="10">Mannosyltransferase</fullName>
        <ecNumber evidence="10">2.4.1.-</ecNumber>
    </recommendedName>
</protein>
<keyword evidence="11" id="KW-0175">Coiled coil</keyword>
<feature type="coiled-coil region" evidence="11">
    <location>
        <begin position="671"/>
        <end position="698"/>
    </location>
</feature>
<dbReference type="GO" id="GO:0000026">
    <property type="term" value="F:alpha-1,2-mannosyltransferase activity"/>
    <property type="evidence" value="ECO:0007669"/>
    <property type="project" value="TreeGrafter"/>
</dbReference>
<feature type="compositionally biased region" description="Basic residues" evidence="12">
    <location>
        <begin position="781"/>
        <end position="791"/>
    </location>
</feature>
<gene>
    <name evidence="13" type="primary">ALG9_1</name>
    <name evidence="13" type="ORF">FOZ61_010642</name>
</gene>
<keyword evidence="4 10" id="KW-0328">Glycosyltransferase</keyword>
<dbReference type="PANTHER" id="PTHR22760:SF2">
    <property type="entry name" value="ALPHA-1,2-MANNOSYLTRANSFERASE ALG9"/>
    <property type="match status" value="1"/>
</dbReference>
<feature type="transmembrane region" description="Helical" evidence="10">
    <location>
        <begin position="278"/>
        <end position="297"/>
    </location>
</feature>
<keyword evidence="8 10" id="KW-1133">Transmembrane helix</keyword>
<name>A0A7J6KVJ7_PEROL</name>
<keyword evidence="9 10" id="KW-0472">Membrane</keyword>
<sequence>MLLVDRWYSAGLVVLVVARLLAARYAVVDDCDETFNYWEPIHLLSYGLPSLQTWEYSPEFGLRSYVYTSIYAGIARSLSLMPGITKPMVFYAVRAFNATFCVVCEYFFSKMVSSLWGRTTAALYVWLSVLLPGLFQASPAVLPSQFFMCCFMLSNYLHGRKHDFACIVVSLFGALATAWPFASVVYVVLLRERHSLYPHKRPPGVGYMAVDYHYYGKVVFAPLNIALYNFGFSVENLSQLYGVEPWYYYILNGLLNFNICLPLSFISLWYFTGHKIGSWLPIGFPMVLWFGTMSKLAHKEERFLYPIYPCIAACAAVALVNTYPTYTSKKSKRPAWTTKLRRLAVGVALVVIALLSASRVAALRLYYGAPARVWEKSYSVIESRPEAVVCMGDDWYRSYSHFFLPPGASMEFTKAGFHGQLPRHFTSTTEVHPEFNAMNQEESSTYRDSSACDFFVGERSPAEFPKKLVCEPMLDAAASRSPQRSLYIPFYSYKGVVFQDFCLWLGGELACHYTFVSAIFNGLAQRNPMSSPYEWRTQAETVVAQDAVSDYELERLSDALLMKPRVIPGAAAIPTATEDVSDVAIPDIGFESFTSSLRGIRDEIEDSEDDLDDPVTREIKDCLEGLVRHRERAAELERGKQPVECAPPPRSQPDENVTELQREIYTERREKMQLMKKMRHLKKALDKLNLENMLLMARRGKALQSQEDIAPVDEHDPHQECNETLFSMTERANMTILQMAQRNADLRLENEQLRARISDLLSKEYSDSLAQRSSNSEAGSRRKSLNHKIRRSLSGPDALSTMHRSLRASSSDWATFEHPRRYSQVSAMTNELARSKGKATNAEDRVMSSMRNYGREGTLRGCDDIFVTPPILTADRARLSRAPGTTEPAPRRPGRSSPRLSRTEILENELRFANEVTRRAQEVSYDKLR</sequence>
<evidence type="ECO:0000256" key="12">
    <source>
        <dbReference type="SAM" id="MobiDB-lite"/>
    </source>
</evidence>
<reference evidence="13 14" key="1">
    <citation type="submission" date="2020-04" db="EMBL/GenBank/DDBJ databases">
        <title>Perkinsus olseni comparative genomics.</title>
        <authorList>
            <person name="Bogema D.R."/>
        </authorList>
    </citation>
    <scope>NUCLEOTIDE SEQUENCE [LARGE SCALE GENOMIC DNA]</scope>
    <source>
        <strain evidence="13">ATCC PRA-179</strain>
    </source>
</reference>
<proteinExistence type="inferred from homology"/>
<keyword evidence="6 10" id="KW-0812">Transmembrane</keyword>
<dbReference type="GO" id="GO:0006487">
    <property type="term" value="P:protein N-linked glycosylation"/>
    <property type="evidence" value="ECO:0007669"/>
    <property type="project" value="TreeGrafter"/>
</dbReference>
<keyword evidence="7 10" id="KW-0256">Endoplasmic reticulum</keyword>
<dbReference type="GO" id="GO:0005789">
    <property type="term" value="C:endoplasmic reticulum membrane"/>
    <property type="evidence" value="ECO:0007669"/>
    <property type="project" value="UniProtKB-SubCell"/>
</dbReference>
<feature type="region of interest" description="Disordered" evidence="12">
    <location>
        <begin position="765"/>
        <end position="803"/>
    </location>
</feature>
<dbReference type="Pfam" id="PF03901">
    <property type="entry name" value="Glyco_transf_22"/>
    <property type="match status" value="1"/>
</dbReference>
<feature type="coiled-coil region" evidence="11">
    <location>
        <begin position="736"/>
        <end position="763"/>
    </location>
</feature>
<feature type="region of interest" description="Disordered" evidence="12">
    <location>
        <begin position="634"/>
        <end position="658"/>
    </location>
</feature>
<comment type="pathway">
    <text evidence="2">Protein modification; protein glycosylation.</text>
</comment>
<evidence type="ECO:0000256" key="3">
    <source>
        <dbReference type="ARBA" id="ARBA00007063"/>
    </source>
</evidence>
<evidence type="ECO:0000256" key="2">
    <source>
        <dbReference type="ARBA" id="ARBA00004922"/>
    </source>
</evidence>
<keyword evidence="5 13" id="KW-0808">Transferase</keyword>
<feature type="transmembrane region" description="Helical" evidence="10">
    <location>
        <begin position="246"/>
        <end position="271"/>
    </location>
</feature>
<organism evidence="13 14">
    <name type="scientific">Perkinsus olseni</name>
    <name type="common">Perkinsus atlanticus</name>
    <dbReference type="NCBI Taxonomy" id="32597"/>
    <lineage>
        <taxon>Eukaryota</taxon>
        <taxon>Sar</taxon>
        <taxon>Alveolata</taxon>
        <taxon>Perkinsozoa</taxon>
        <taxon>Perkinsea</taxon>
        <taxon>Perkinsida</taxon>
        <taxon>Perkinsidae</taxon>
        <taxon>Perkinsus</taxon>
    </lineage>
</organism>
<evidence type="ECO:0000256" key="4">
    <source>
        <dbReference type="ARBA" id="ARBA00022676"/>
    </source>
</evidence>
<dbReference type="UniPathway" id="UPA00378"/>
<feature type="transmembrane region" description="Helical" evidence="10">
    <location>
        <begin position="343"/>
        <end position="367"/>
    </location>
</feature>
<dbReference type="EMBL" id="JABAHT010000888">
    <property type="protein sequence ID" value="KAF4651228.1"/>
    <property type="molecule type" value="Genomic_DNA"/>
</dbReference>
<evidence type="ECO:0000256" key="5">
    <source>
        <dbReference type="ARBA" id="ARBA00022679"/>
    </source>
</evidence>
<evidence type="ECO:0000256" key="1">
    <source>
        <dbReference type="ARBA" id="ARBA00004477"/>
    </source>
</evidence>
<feature type="transmembrane region" description="Helical" evidence="10">
    <location>
        <begin position="303"/>
        <end position="323"/>
    </location>
</feature>
<comment type="subcellular location">
    <subcellularLocation>
        <location evidence="1 10">Endoplasmic reticulum membrane</location>
        <topology evidence="1 10">Multi-pass membrane protein</topology>
    </subcellularLocation>
</comment>
<feature type="region of interest" description="Disordered" evidence="12">
    <location>
        <begin position="877"/>
        <end position="903"/>
    </location>
</feature>
<feature type="transmembrane region" description="Helical" evidence="10">
    <location>
        <begin position="88"/>
        <end position="108"/>
    </location>
</feature>
<dbReference type="InterPro" id="IPR005599">
    <property type="entry name" value="GPI_mannosylTrfase"/>
</dbReference>
<accession>A0A7J6KVJ7</accession>
<evidence type="ECO:0000256" key="7">
    <source>
        <dbReference type="ARBA" id="ARBA00022824"/>
    </source>
</evidence>
<feature type="transmembrane region" description="Helical" evidence="10">
    <location>
        <begin position="164"/>
        <end position="189"/>
    </location>
</feature>
<evidence type="ECO:0000313" key="14">
    <source>
        <dbReference type="Proteomes" id="UP000570595"/>
    </source>
</evidence>
<dbReference type="EC" id="2.4.1.-" evidence="10"/>
<comment type="similarity">
    <text evidence="3 10">Belongs to the glycosyltransferase 22 family.</text>
</comment>